<dbReference type="GO" id="GO:0007166">
    <property type="term" value="P:cell surface receptor signaling pathway"/>
    <property type="evidence" value="ECO:0007669"/>
    <property type="project" value="TreeGrafter"/>
</dbReference>
<evidence type="ECO:0000259" key="12">
    <source>
        <dbReference type="PROSITE" id="PS50835"/>
    </source>
</evidence>
<comment type="subcellular location">
    <subcellularLocation>
        <location evidence="1">Cell membrane</location>
        <topology evidence="1">Single-pass type I membrane protein</topology>
    </subcellularLocation>
</comment>
<reference evidence="13" key="2">
    <citation type="submission" date="2025-09" db="UniProtKB">
        <authorList>
            <consortium name="Ensembl"/>
        </authorList>
    </citation>
    <scope>IDENTIFICATION</scope>
</reference>
<evidence type="ECO:0000256" key="6">
    <source>
        <dbReference type="ARBA" id="ARBA00023136"/>
    </source>
</evidence>
<keyword evidence="6 11" id="KW-0472">Membrane</keyword>
<dbReference type="InterPro" id="IPR007110">
    <property type="entry name" value="Ig-like_dom"/>
</dbReference>
<evidence type="ECO:0000256" key="2">
    <source>
        <dbReference type="ARBA" id="ARBA00022475"/>
    </source>
</evidence>
<dbReference type="GO" id="GO:0006955">
    <property type="term" value="P:immune response"/>
    <property type="evidence" value="ECO:0007669"/>
    <property type="project" value="TreeGrafter"/>
</dbReference>
<dbReference type="InterPro" id="IPR003598">
    <property type="entry name" value="Ig_sub2"/>
</dbReference>
<proteinExistence type="predicted"/>
<dbReference type="InterPro" id="IPR051713">
    <property type="entry name" value="T-cell_Activation_Regulation"/>
</dbReference>
<evidence type="ECO:0000256" key="11">
    <source>
        <dbReference type="SAM" id="Phobius"/>
    </source>
</evidence>
<dbReference type="PANTHER" id="PTHR25466:SF9">
    <property type="entry name" value="FIBRONECTIN TYPE-III DOMAIN-CONTAINING PROTEIN"/>
    <property type="match status" value="1"/>
</dbReference>
<dbReference type="InterPro" id="IPR036179">
    <property type="entry name" value="Ig-like_dom_sf"/>
</dbReference>
<keyword evidence="2" id="KW-1003">Cell membrane</keyword>
<dbReference type="SMART" id="SM00409">
    <property type="entry name" value="IG"/>
    <property type="match status" value="1"/>
</dbReference>
<dbReference type="InterPro" id="IPR013106">
    <property type="entry name" value="Ig_V-set"/>
</dbReference>
<dbReference type="AlphaFoldDB" id="A0A3B3XCX8"/>
<evidence type="ECO:0000256" key="3">
    <source>
        <dbReference type="ARBA" id="ARBA00022692"/>
    </source>
</evidence>
<evidence type="ECO:0000256" key="4">
    <source>
        <dbReference type="ARBA" id="ARBA00022729"/>
    </source>
</evidence>
<evidence type="ECO:0000256" key="8">
    <source>
        <dbReference type="ARBA" id="ARBA00023170"/>
    </source>
</evidence>
<keyword evidence="10" id="KW-0393">Immunoglobulin domain</keyword>
<dbReference type="PANTHER" id="PTHR25466">
    <property type="entry name" value="T-LYMPHOCYTE ACTIVATION ANTIGEN"/>
    <property type="match status" value="1"/>
</dbReference>
<accession>A0A3B3XCX8</accession>
<keyword evidence="7" id="KW-1015">Disulfide bond</keyword>
<dbReference type="InterPro" id="IPR013783">
    <property type="entry name" value="Ig-like_fold"/>
</dbReference>
<dbReference type="GO" id="GO:0031295">
    <property type="term" value="P:T cell costimulation"/>
    <property type="evidence" value="ECO:0007669"/>
    <property type="project" value="TreeGrafter"/>
</dbReference>
<evidence type="ECO:0000256" key="7">
    <source>
        <dbReference type="ARBA" id="ARBA00023157"/>
    </source>
</evidence>
<keyword evidence="3 11" id="KW-0812">Transmembrane</keyword>
<sequence>YLKSIIYIRVSLLYDQHSITAESGQNIILPCQVSDRSPVLVVEWKKAELGSCCVLLFRDSQFDSEHQHPSFKDRVDLQDKNGDASLVLRHLTTDDSGTYECRVFLTGAKRNLVFPLTASFCLPVTEMFEDVLFFSVDPTPRSHCWFSSTESRMVSSRGSRAGSSGLVIGLAVLLLLLLFTD</sequence>
<dbReference type="GO" id="GO:0042102">
    <property type="term" value="P:positive regulation of T cell proliferation"/>
    <property type="evidence" value="ECO:0007669"/>
    <property type="project" value="TreeGrafter"/>
</dbReference>
<feature type="transmembrane region" description="Helical" evidence="11">
    <location>
        <begin position="161"/>
        <end position="179"/>
    </location>
</feature>
<dbReference type="SMART" id="SM00406">
    <property type="entry name" value="IGv"/>
    <property type="match status" value="1"/>
</dbReference>
<dbReference type="Ensembl" id="ENSPMET00000020356.1">
    <property type="protein sequence ID" value="ENSPMEP00000012824.1"/>
    <property type="gene ID" value="ENSPMEG00000015060.1"/>
</dbReference>
<name>A0A3B3XCX8_9TELE</name>
<dbReference type="GO" id="GO:0071222">
    <property type="term" value="P:cellular response to lipopolysaccharide"/>
    <property type="evidence" value="ECO:0007669"/>
    <property type="project" value="TreeGrafter"/>
</dbReference>
<reference evidence="13" key="1">
    <citation type="submission" date="2025-08" db="UniProtKB">
        <authorList>
            <consortium name="Ensembl"/>
        </authorList>
    </citation>
    <scope>IDENTIFICATION</scope>
</reference>
<evidence type="ECO:0000256" key="5">
    <source>
        <dbReference type="ARBA" id="ARBA00022989"/>
    </source>
</evidence>
<keyword evidence="5 11" id="KW-1133">Transmembrane helix</keyword>
<evidence type="ECO:0000313" key="13">
    <source>
        <dbReference type="Ensembl" id="ENSPMEP00000012824.1"/>
    </source>
</evidence>
<protein>
    <recommendedName>
        <fullName evidence="12">Ig-like domain-containing protein</fullName>
    </recommendedName>
</protein>
<organism evidence="13 14">
    <name type="scientific">Poecilia mexicana</name>
    <dbReference type="NCBI Taxonomy" id="48701"/>
    <lineage>
        <taxon>Eukaryota</taxon>
        <taxon>Metazoa</taxon>
        <taxon>Chordata</taxon>
        <taxon>Craniata</taxon>
        <taxon>Vertebrata</taxon>
        <taxon>Euteleostomi</taxon>
        <taxon>Actinopterygii</taxon>
        <taxon>Neopterygii</taxon>
        <taxon>Teleostei</taxon>
        <taxon>Neoteleostei</taxon>
        <taxon>Acanthomorphata</taxon>
        <taxon>Ovalentaria</taxon>
        <taxon>Atherinomorphae</taxon>
        <taxon>Cyprinodontiformes</taxon>
        <taxon>Poeciliidae</taxon>
        <taxon>Poeciliinae</taxon>
        <taxon>Poecilia</taxon>
    </lineage>
</organism>
<dbReference type="GO" id="GO:0009897">
    <property type="term" value="C:external side of plasma membrane"/>
    <property type="evidence" value="ECO:0007669"/>
    <property type="project" value="TreeGrafter"/>
</dbReference>
<evidence type="ECO:0000256" key="1">
    <source>
        <dbReference type="ARBA" id="ARBA00004251"/>
    </source>
</evidence>
<dbReference type="SMART" id="SM00408">
    <property type="entry name" value="IGc2"/>
    <property type="match status" value="1"/>
</dbReference>
<keyword evidence="14" id="KW-1185">Reference proteome</keyword>
<keyword evidence="4" id="KW-0732">Signal</keyword>
<dbReference type="GO" id="GO:0042130">
    <property type="term" value="P:negative regulation of T cell proliferation"/>
    <property type="evidence" value="ECO:0007669"/>
    <property type="project" value="TreeGrafter"/>
</dbReference>
<dbReference type="InterPro" id="IPR003599">
    <property type="entry name" value="Ig_sub"/>
</dbReference>
<dbReference type="Proteomes" id="UP000261480">
    <property type="component" value="Unplaced"/>
</dbReference>
<evidence type="ECO:0000256" key="9">
    <source>
        <dbReference type="ARBA" id="ARBA00023180"/>
    </source>
</evidence>
<keyword evidence="9" id="KW-0325">Glycoprotein</keyword>
<dbReference type="Gene3D" id="2.60.40.10">
    <property type="entry name" value="Immunoglobulins"/>
    <property type="match status" value="1"/>
</dbReference>
<keyword evidence="8" id="KW-0675">Receptor</keyword>
<dbReference type="PROSITE" id="PS50835">
    <property type="entry name" value="IG_LIKE"/>
    <property type="match status" value="1"/>
</dbReference>
<dbReference type="Pfam" id="PF07686">
    <property type="entry name" value="V-set"/>
    <property type="match status" value="1"/>
</dbReference>
<evidence type="ECO:0000313" key="14">
    <source>
        <dbReference type="Proteomes" id="UP000261480"/>
    </source>
</evidence>
<feature type="domain" description="Ig-like" evidence="12">
    <location>
        <begin position="8"/>
        <end position="103"/>
    </location>
</feature>
<dbReference type="SUPFAM" id="SSF48726">
    <property type="entry name" value="Immunoglobulin"/>
    <property type="match status" value="1"/>
</dbReference>
<evidence type="ECO:0000256" key="10">
    <source>
        <dbReference type="ARBA" id="ARBA00023319"/>
    </source>
</evidence>